<evidence type="ECO:0000256" key="2">
    <source>
        <dbReference type="ARBA" id="ARBA00022448"/>
    </source>
</evidence>
<evidence type="ECO:0000259" key="7">
    <source>
        <dbReference type="Pfam" id="PF23274"/>
    </source>
</evidence>
<dbReference type="OrthoDB" id="10256906at2759"/>
<feature type="domain" description="DUF7077" evidence="7">
    <location>
        <begin position="999"/>
        <end position="1120"/>
    </location>
</feature>
<feature type="region of interest" description="Disordered" evidence="4">
    <location>
        <begin position="63"/>
        <end position="120"/>
    </location>
</feature>
<reference evidence="10" key="1">
    <citation type="journal article" date="2014" name="Genome Announc.">
        <title>Genome sequence and annotation of Acremonium chrysogenum, producer of the beta-lactam antibiotic cephalosporin C.</title>
        <authorList>
            <person name="Terfehr D."/>
            <person name="Dahlmann T.A."/>
            <person name="Specht T."/>
            <person name="Zadra I."/>
            <person name="Kuernsteiner H."/>
            <person name="Kueck U."/>
        </authorList>
    </citation>
    <scope>NUCLEOTIDE SEQUENCE [LARGE SCALE GENOMIC DNA]</scope>
    <source>
        <strain evidence="10">ATCC 11550 / CBS 779.69 / DSM 880 / IAM 14645 / JCM 23072 / IMI 49137</strain>
    </source>
</reference>
<dbReference type="EMBL" id="JPKY01000002">
    <property type="protein sequence ID" value="KFH48667.1"/>
    <property type="molecule type" value="Genomic_DNA"/>
</dbReference>
<dbReference type="Pfam" id="PF23036">
    <property type="entry name" value="TRAPPC10_1st"/>
    <property type="match status" value="2"/>
</dbReference>
<dbReference type="Pfam" id="PF24967">
    <property type="entry name" value="NTS_TR130"/>
    <property type="match status" value="1"/>
</dbReference>
<feature type="region of interest" description="Disordered" evidence="4">
    <location>
        <begin position="685"/>
        <end position="711"/>
    </location>
</feature>
<protein>
    <submittedName>
        <fullName evidence="9">Trafficking protein particle complex subunit-like protein</fullName>
    </submittedName>
</protein>
<comment type="caution">
    <text evidence="9">The sequence shown here is derived from an EMBL/GenBank/DDBJ whole genome shotgun (WGS) entry which is preliminary data.</text>
</comment>
<dbReference type="HOGENOM" id="CLU_001428_1_1_1"/>
<dbReference type="Proteomes" id="UP000029964">
    <property type="component" value="Unassembled WGS sequence"/>
</dbReference>
<feature type="region of interest" description="Disordered" evidence="4">
    <location>
        <begin position="566"/>
        <end position="622"/>
    </location>
</feature>
<evidence type="ECO:0000259" key="5">
    <source>
        <dbReference type="Pfam" id="PF12584"/>
    </source>
</evidence>
<dbReference type="GO" id="GO:1990071">
    <property type="term" value="C:TRAPPII protein complex"/>
    <property type="evidence" value="ECO:0007669"/>
    <property type="project" value="InterPro"/>
</dbReference>
<feature type="domain" description="TRAPPC10/Trs130 C-terminal" evidence="5">
    <location>
        <begin position="1329"/>
        <end position="1483"/>
    </location>
</feature>
<name>A0A086TH35_HAPC1</name>
<keyword evidence="3" id="KW-0333">Golgi apparatus</keyword>
<evidence type="ECO:0000256" key="4">
    <source>
        <dbReference type="SAM" id="MobiDB-lite"/>
    </source>
</evidence>
<dbReference type="GO" id="GO:0006891">
    <property type="term" value="P:intra-Golgi vesicle-mediated transport"/>
    <property type="evidence" value="ECO:0007669"/>
    <property type="project" value="TreeGrafter"/>
</dbReference>
<evidence type="ECO:0000259" key="6">
    <source>
        <dbReference type="Pfam" id="PF23036"/>
    </source>
</evidence>
<feature type="domain" description="Trs130 NTS" evidence="8">
    <location>
        <begin position="709"/>
        <end position="809"/>
    </location>
</feature>
<feature type="compositionally biased region" description="Polar residues" evidence="4">
    <location>
        <begin position="65"/>
        <end position="89"/>
    </location>
</feature>
<dbReference type="PANTHER" id="PTHR13251">
    <property type="entry name" value="EPILEPSY HOLOPROSENCEPHALY CANDIDATE 1/TMEM1"/>
    <property type="match status" value="1"/>
</dbReference>
<feature type="compositionally biased region" description="Pro residues" evidence="4">
    <location>
        <begin position="606"/>
        <end position="615"/>
    </location>
</feature>
<keyword evidence="10" id="KW-1185">Reference proteome</keyword>
<feature type="compositionally biased region" description="Low complexity" evidence="4">
    <location>
        <begin position="94"/>
        <end position="106"/>
    </location>
</feature>
<dbReference type="InterPro" id="IPR056913">
    <property type="entry name" value="TRAPPC10/Trs130_N"/>
</dbReference>
<dbReference type="Pfam" id="PF24965">
    <property type="entry name" value="TRS130_4HB"/>
    <property type="match status" value="1"/>
</dbReference>
<dbReference type="InterPro" id="IPR045126">
    <property type="entry name" value="TRAPPC10/Trs130"/>
</dbReference>
<feature type="domain" description="TRAPPC10/Trs130 N-terminal" evidence="6">
    <location>
        <begin position="97"/>
        <end position="191"/>
    </location>
</feature>
<feature type="compositionally biased region" description="Polar residues" evidence="4">
    <location>
        <begin position="187"/>
        <end position="199"/>
    </location>
</feature>
<dbReference type="PANTHER" id="PTHR13251:SF3">
    <property type="entry name" value="TRAFFICKING PROTEIN PARTICLE COMPLEX SUBUNIT 10"/>
    <property type="match status" value="1"/>
</dbReference>
<evidence type="ECO:0000256" key="3">
    <source>
        <dbReference type="ARBA" id="ARBA00023034"/>
    </source>
</evidence>
<dbReference type="Pfam" id="PF12584">
    <property type="entry name" value="TRAPPC10"/>
    <property type="match status" value="1"/>
</dbReference>
<gene>
    <name evidence="9" type="ORF">ACRE_004140</name>
</gene>
<dbReference type="GO" id="GO:0034498">
    <property type="term" value="P:early endosome to Golgi transport"/>
    <property type="evidence" value="ECO:0007669"/>
    <property type="project" value="TreeGrafter"/>
</dbReference>
<dbReference type="Pfam" id="PF23274">
    <property type="entry name" value="DUF7077"/>
    <property type="match status" value="1"/>
</dbReference>
<dbReference type="InterPro" id="IPR055505">
    <property type="entry name" value="DUF7077"/>
</dbReference>
<dbReference type="InterPro" id="IPR056916">
    <property type="entry name" value="NTS_TR130"/>
</dbReference>
<sequence length="1519" mass="166220">MEQQQLSTSKVTVEYHDPHDVYKLLAPGLVPRLPLHNLHWQSHAGPLRSIETLHVDLVRAGDSAASATSTPLRRSNSTTRDDGFQTQTVGGRPASSETVESSSVAAGPTAGSQRRHQIPGLRRTPYLKVLLVRCDDNDSYKTSVRSEVREWIKTHISSSSSSKKSSNQEKHDASEWLIVHVVIPNTAAANQPRTTSSKAESGGTEAKSSSRWRTGTTPLLEKFRSDFNSSGKGAVDHVAQIRIGINDVPYNLLPRVVPAVPTGYSETDADAEFAWNDLVGKFKDLILISFDKRVAQYEEDIKEKDSQRTIPGWNFCTFFILKEGLARGFENVGLVEDALVGYDELSVGLDSVVEEQAEAGSPERHGGVMLSFTEELKKNTDKILAGALGGEEEDEEAVDLQSKPADKEEFEEIPISSTKKAYRDMILANNVSVFDFRCYIFSRQISLLLRLANAQSTRDELLAKLREQQEMALHGVAPRVLPPQKKHEEAENLSRLAEICRRTLQFIPAVSHVMRQDVTAAIAAGRDDGLANGLDPVQTEAVDNIVASFAFSVAQQILAQTSTKALPIPPTTLGPQSRDEQKASIPEPKTMLHPARTSSMHIRPTQRPPPSPGVFPGPGQRASVAEGESHEALFAKAGLEELAARRADLYLLSRSILEGLGKKRGWSNGWAEAPLVGEPDVPAMEEISLDDDGPAKDTSAQTPAPPSQAGITSQLLQTAVETSDGFYRLYEILTDKALRHFTVAGHDFSVHANMSDLAVLKYHLKEYRAATSQFSMTTQFFGESGWSWLELSMLVMHSHCLREMQSKEYARVALKLLTKACAAEKEWLEDKSSFLFRSQRKELPDMSPISEAVKSVTELAKSLPNDTKIPLAIFFTDVEVVGAPEYRANRDSCDLKFQLRSLLPGDINIDSAALRVASIDGGPSKELWFRRGEQVSLSRGLNTISVECKSIVPGNYRIDHLNLSSGNLQLRFDRDTQQATSPTETIFMKPGVKLYQRANALDVELSASKHIALDKNNSLDLALSTGWNSLTGCEVRVKPASGGLRLLTTDATVVGSAHSFVKPPEAGVFYFGPVPKDTSLVVRFPFTTEHDHGVVSAKLEVTYTTDDGESFYFAKAMSIPIALALNVNVQDVFKHEALFSRFSVSTATRSPLRLYASELLESDLFESSSGTPPSSAVQIFAKQPATLSYKVKRKAGGKAGKGTGKTMCLKLHYNRLDLEIEELLRFTLSKTLGQSPLALYKRAIEGILVSHIRAGLHAADLERAALLSEVSTAFLRGIQWKDYFRGIGIVPGSKDDAGVAVSAFMDDWLKAHPRVPIPSSSEKASITIPVEIPSVSVVHTADIRLQKPLPSPLPDHASGTPTVVVGQVLSATLHLKWTRIWDTTTTRAEDREFSYEISAPGESWLLGGRRKGHFIIPSDSPTTSSTPGTEAEIPLMLIPQREGWLPYPSVEIREISAGGEVVEPQAQTFETDFRNLGETIRVIGGRKEVTVSLDASGAGGGPLVLEGARMRAADERIVA</sequence>
<evidence type="ECO:0000256" key="1">
    <source>
        <dbReference type="ARBA" id="ARBA00004555"/>
    </source>
</evidence>
<organism evidence="9 10">
    <name type="scientific">Hapsidospora chrysogenum (strain ATCC 11550 / CBS 779.69 / DSM 880 / IAM 14645 / JCM 23072 / IMI 49137)</name>
    <name type="common">Acremonium chrysogenum</name>
    <dbReference type="NCBI Taxonomy" id="857340"/>
    <lineage>
        <taxon>Eukaryota</taxon>
        <taxon>Fungi</taxon>
        <taxon>Dikarya</taxon>
        <taxon>Ascomycota</taxon>
        <taxon>Pezizomycotina</taxon>
        <taxon>Sordariomycetes</taxon>
        <taxon>Hypocreomycetidae</taxon>
        <taxon>Hypocreales</taxon>
        <taxon>Bionectriaceae</taxon>
        <taxon>Hapsidospora</taxon>
    </lineage>
</organism>
<evidence type="ECO:0000259" key="8">
    <source>
        <dbReference type="Pfam" id="PF24967"/>
    </source>
</evidence>
<accession>A0A086TH35</accession>
<feature type="domain" description="TRAPPC10/Trs130 N-terminal" evidence="6">
    <location>
        <begin position="268"/>
        <end position="455"/>
    </location>
</feature>
<evidence type="ECO:0000313" key="10">
    <source>
        <dbReference type="Proteomes" id="UP000029964"/>
    </source>
</evidence>
<feature type="region of interest" description="Disordered" evidence="4">
    <location>
        <begin position="187"/>
        <end position="213"/>
    </location>
</feature>
<dbReference type="InterPro" id="IPR022233">
    <property type="entry name" value="TRAPPC10/Trs130_C"/>
</dbReference>
<comment type="subcellular location">
    <subcellularLocation>
        <location evidence="1">Golgi apparatus</location>
    </subcellularLocation>
</comment>
<proteinExistence type="predicted"/>
<dbReference type="GO" id="GO:0005829">
    <property type="term" value="C:cytosol"/>
    <property type="evidence" value="ECO:0007669"/>
    <property type="project" value="GOC"/>
</dbReference>
<dbReference type="STRING" id="857340.A0A086TH35"/>
<keyword evidence="2" id="KW-0813">Transport</keyword>
<evidence type="ECO:0000313" key="9">
    <source>
        <dbReference type="EMBL" id="KFH48667.1"/>
    </source>
</evidence>